<proteinExistence type="predicted"/>
<evidence type="ECO:0000256" key="1">
    <source>
        <dbReference type="ARBA" id="ARBA00004442"/>
    </source>
</evidence>
<dbReference type="Gene3D" id="2.60.40.1120">
    <property type="entry name" value="Carboxypeptidase-like, regulatory domain"/>
    <property type="match status" value="1"/>
</dbReference>
<dbReference type="Gene3D" id="2.170.130.10">
    <property type="entry name" value="TonB-dependent receptor, plug domain"/>
    <property type="match status" value="1"/>
</dbReference>
<dbReference type="Pfam" id="PF07715">
    <property type="entry name" value="Plug"/>
    <property type="match status" value="1"/>
</dbReference>
<protein>
    <submittedName>
        <fullName evidence="6">TonB-dependent receptor</fullName>
    </submittedName>
</protein>
<feature type="chain" id="PRO_5045367212" evidence="4">
    <location>
        <begin position="27"/>
        <end position="1064"/>
    </location>
</feature>
<evidence type="ECO:0000313" key="6">
    <source>
        <dbReference type="EMBL" id="MBY8826388.1"/>
    </source>
</evidence>
<dbReference type="PANTHER" id="PTHR40980">
    <property type="entry name" value="PLUG DOMAIN-CONTAINING PROTEIN"/>
    <property type="match status" value="1"/>
</dbReference>
<feature type="domain" description="TonB-dependent receptor plug" evidence="5">
    <location>
        <begin position="163"/>
        <end position="273"/>
    </location>
</feature>
<sequence>MRMKVKLLVATSMISMFAAAALPAHAQDASSPAAGESSGDQQAGRGTLAGQVFDPATEAYLRDALIEIETADGQKRTVTTGEAGAYRIPNLPAGTARITVSFVGYVSQAQDVVIRPGEIATLDLDLQRAGRDGQAASSGDIVVSGVRDANAVELMSQRQEVQIADMLNTEAYGDIAGGNPAEFMKYMPGVDVDGSNGTSVYAYLRGLPAEFTRTQLNGMDIVSANAATATGYSSAAAAARIFNYETISMSAIDAVTTYKTTGADQNADAPAGIIDLRTKRSYDRKKPLFVVSVEGFTHENMWDKYKNIGPDTGGWGNKRLLPNASLFYSNSFFNRRLGVMFSLGYNDQYIEREQITLDRQYTQSANAPYPMEFYRMQGQTGARRTIRRTASLVLDFKATDTLNVSLLGMGYRGNIQLHNQVTTVTADTATGTYGLRNLNGQPANAQDALSAFQSNLPGTVQSISSASSDQYKYNKGNVLAANFDWSAGNWSIDGYAAYSDSHSYYDSPSAGQVTSGPTITSTGNSQFVKDSSDLNLADWTITQLSGPNWSDPASYSFTGRPAMTLTTGSYAKLSARSGAINARYDTEFGAVPVSFKAGFKITDISYEFGNDALYGYTYNGPLTNAQFLAQAVNPYTSGITNKSNFVIKSLSGSTYIPSIDLARLLEMYRQNPGEWVSSTTAAQYATAKYRKTDVDETIKAFYGMVTASLTPNFQVRAGLRGEWTENNARVYQSLPLADVRAHRPAGATANCAVTASTGVATTIPCVDYQFSGGPTNVKGRYFTLFPSASLKLTFGESNDLQAGYSRTILRPGVDATGTSPTENLTGSSVGGPLLVVPNPGLTPAISDNFSVRLSRYLRGVGMLNVGLYYNRIDGLAVVKEYSASEAASIPALAAYASDPAFAGYSFSTFTQQSITTIKGIEAALQHSFTWLPEPFDGLSVRGAFMHNEPNRKIPRVGNNIGSLGIIYEKGPVRLFANLLWNDDKYRSDTPTWFQARTDLTISGRLKLTKNLETYFTVNNVLGQPYNVVTPGSAYPSTAATGLGTHSVIYVQNGRTGTWGIRARF</sequence>
<name>A0ABS7PYH0_9SPHN</name>
<evidence type="ECO:0000313" key="7">
    <source>
        <dbReference type="Proteomes" id="UP000706039"/>
    </source>
</evidence>
<evidence type="ECO:0000256" key="2">
    <source>
        <dbReference type="ARBA" id="ARBA00023136"/>
    </source>
</evidence>
<comment type="subcellular location">
    <subcellularLocation>
        <location evidence="1">Cell outer membrane</location>
    </subcellularLocation>
</comment>
<keyword evidence="4" id="KW-0732">Signal</keyword>
<dbReference type="Pfam" id="PF13620">
    <property type="entry name" value="CarboxypepD_reg"/>
    <property type="match status" value="1"/>
</dbReference>
<keyword evidence="7" id="KW-1185">Reference proteome</keyword>
<gene>
    <name evidence="6" type="ORF">K7G82_29055</name>
</gene>
<organism evidence="6 7">
    <name type="scientific">Sphingomonas colocasiae</name>
    <dbReference type="NCBI Taxonomy" id="1848973"/>
    <lineage>
        <taxon>Bacteria</taxon>
        <taxon>Pseudomonadati</taxon>
        <taxon>Pseudomonadota</taxon>
        <taxon>Alphaproteobacteria</taxon>
        <taxon>Sphingomonadales</taxon>
        <taxon>Sphingomonadaceae</taxon>
        <taxon>Sphingomonas</taxon>
    </lineage>
</organism>
<keyword evidence="6" id="KW-0675">Receptor</keyword>
<reference evidence="6 7" key="1">
    <citation type="submission" date="2021-08" db="EMBL/GenBank/DDBJ databases">
        <authorList>
            <person name="Tuo L."/>
        </authorList>
    </citation>
    <scope>NUCLEOTIDE SEQUENCE [LARGE SCALE GENOMIC DNA]</scope>
    <source>
        <strain evidence="6 7">JCM 31229</strain>
    </source>
</reference>
<evidence type="ECO:0000256" key="4">
    <source>
        <dbReference type="SAM" id="SignalP"/>
    </source>
</evidence>
<feature type="signal peptide" evidence="4">
    <location>
        <begin position="1"/>
        <end position="26"/>
    </location>
</feature>
<dbReference type="Proteomes" id="UP000706039">
    <property type="component" value="Unassembled WGS sequence"/>
</dbReference>
<keyword evidence="2" id="KW-0472">Membrane</keyword>
<dbReference type="SUPFAM" id="SSF56935">
    <property type="entry name" value="Porins"/>
    <property type="match status" value="1"/>
</dbReference>
<evidence type="ECO:0000256" key="3">
    <source>
        <dbReference type="ARBA" id="ARBA00023237"/>
    </source>
</evidence>
<dbReference type="RefSeq" id="WP_222993993.1">
    <property type="nucleotide sequence ID" value="NZ_JAINVV010000017.1"/>
</dbReference>
<dbReference type="PANTHER" id="PTHR40980:SF4">
    <property type="entry name" value="TONB-DEPENDENT RECEPTOR-LIKE BETA-BARREL DOMAIN-CONTAINING PROTEIN"/>
    <property type="match status" value="1"/>
</dbReference>
<accession>A0ABS7PYH0</accession>
<evidence type="ECO:0000259" key="5">
    <source>
        <dbReference type="Pfam" id="PF07715"/>
    </source>
</evidence>
<dbReference type="Gene3D" id="2.40.170.20">
    <property type="entry name" value="TonB-dependent receptor, beta-barrel domain"/>
    <property type="match status" value="1"/>
</dbReference>
<keyword evidence="3" id="KW-0998">Cell outer membrane</keyword>
<comment type="caution">
    <text evidence="6">The sequence shown here is derived from an EMBL/GenBank/DDBJ whole genome shotgun (WGS) entry which is preliminary data.</text>
</comment>
<dbReference type="InterPro" id="IPR013784">
    <property type="entry name" value="Carb-bd-like_fold"/>
</dbReference>
<dbReference type="InterPro" id="IPR012910">
    <property type="entry name" value="Plug_dom"/>
</dbReference>
<dbReference type="InterPro" id="IPR036942">
    <property type="entry name" value="Beta-barrel_TonB_sf"/>
</dbReference>
<dbReference type="InterPro" id="IPR037066">
    <property type="entry name" value="Plug_dom_sf"/>
</dbReference>
<dbReference type="SUPFAM" id="SSF49452">
    <property type="entry name" value="Starch-binding domain-like"/>
    <property type="match status" value="1"/>
</dbReference>
<dbReference type="EMBL" id="JAINVV010000017">
    <property type="protein sequence ID" value="MBY8826388.1"/>
    <property type="molecule type" value="Genomic_DNA"/>
</dbReference>